<evidence type="ECO:0000256" key="4">
    <source>
        <dbReference type="ARBA" id="ARBA00022679"/>
    </source>
</evidence>
<feature type="compositionally biased region" description="Polar residues" evidence="10">
    <location>
        <begin position="1"/>
        <end position="20"/>
    </location>
</feature>
<dbReference type="PANTHER" id="PTHR11727:SF7">
    <property type="entry name" value="DIMETHYLADENOSINE TRANSFERASE-RELATED"/>
    <property type="match status" value="1"/>
</dbReference>
<keyword evidence="6 8" id="KW-0694">RNA-binding</keyword>
<evidence type="ECO:0000313" key="12">
    <source>
        <dbReference type="EMBL" id="KAA1068618.1"/>
    </source>
</evidence>
<feature type="region of interest" description="Disordered" evidence="10">
    <location>
        <begin position="1"/>
        <end position="44"/>
    </location>
</feature>
<evidence type="ECO:0000256" key="6">
    <source>
        <dbReference type="ARBA" id="ARBA00022884"/>
    </source>
</evidence>
<reference evidence="12 13" key="1">
    <citation type="submission" date="2019-05" db="EMBL/GenBank/DDBJ databases">
        <title>Emergence of the Ug99 lineage of the wheat stem rust pathogen through somatic hybridization.</title>
        <authorList>
            <person name="Li F."/>
            <person name="Upadhyaya N.M."/>
            <person name="Sperschneider J."/>
            <person name="Matny O."/>
            <person name="Nguyen-Phuc H."/>
            <person name="Mago R."/>
            <person name="Raley C."/>
            <person name="Miller M.E."/>
            <person name="Silverstein K.A.T."/>
            <person name="Henningsen E."/>
            <person name="Hirsch C.D."/>
            <person name="Visser B."/>
            <person name="Pretorius Z.A."/>
            <person name="Steffenson B.J."/>
            <person name="Schwessinger B."/>
            <person name="Dodds P.N."/>
            <person name="Figueroa M."/>
        </authorList>
    </citation>
    <scope>NUCLEOTIDE SEQUENCE [LARGE SCALE GENOMIC DNA]</scope>
    <source>
        <strain evidence="12 13">Ug99</strain>
    </source>
</reference>
<dbReference type="EC" id="2.1.1.-" evidence="9"/>
<gene>
    <name evidence="12" type="primary">DIM1_3</name>
    <name evidence="12" type="ORF">PGTUg99_033898</name>
</gene>
<comment type="caution">
    <text evidence="12">The sequence shown here is derived from an EMBL/GenBank/DDBJ whole genome shotgun (WGS) entry which is preliminary data.</text>
</comment>
<dbReference type="PROSITE" id="PS51689">
    <property type="entry name" value="SAM_RNA_A_N6_MT"/>
    <property type="match status" value="1"/>
</dbReference>
<dbReference type="InterPro" id="IPR020598">
    <property type="entry name" value="rRNA_Ade_methylase_Trfase_N"/>
</dbReference>
<name>A0A5B0LY37_PUCGR</name>
<dbReference type="Gene3D" id="1.10.8.480">
    <property type="match status" value="1"/>
</dbReference>
<evidence type="ECO:0000259" key="11">
    <source>
        <dbReference type="SMART" id="SM00650"/>
    </source>
</evidence>
<feature type="binding site" evidence="8">
    <location>
        <position position="81"/>
    </location>
    <ligand>
        <name>S-adenosyl-L-methionine</name>
        <dbReference type="ChEBI" id="CHEBI:59789"/>
    </ligand>
</feature>
<comment type="similarity">
    <text evidence="8 9">Belongs to the class I-like SAM-binding methyltransferase superfamily. rRNA adenine N(6)-methyltransferase family.</text>
</comment>
<dbReference type="GO" id="GO:0052909">
    <property type="term" value="F:18S rRNA (adenine(1779)-N(6)/adenine(1780)-N(6))-dimethyltransferase activity"/>
    <property type="evidence" value="ECO:0007669"/>
    <property type="project" value="UniProtKB-EC"/>
</dbReference>
<dbReference type="EMBL" id="VDEP01000505">
    <property type="protein sequence ID" value="KAA1068618.1"/>
    <property type="molecule type" value="Genomic_DNA"/>
</dbReference>
<dbReference type="InterPro" id="IPR029063">
    <property type="entry name" value="SAM-dependent_MTases_sf"/>
</dbReference>
<comment type="function">
    <text evidence="1">Specifically dimethylates two adjacent adenosines in the loop of a conserved hairpin near the 3'-end of 18S rRNA in the 40S particle.</text>
</comment>
<feature type="domain" description="Ribosomal RNA adenine methylase transferase N-terminal" evidence="11">
    <location>
        <begin position="61"/>
        <end position="234"/>
    </location>
</feature>
<evidence type="ECO:0000256" key="7">
    <source>
        <dbReference type="ARBA" id="ARBA00049478"/>
    </source>
</evidence>
<dbReference type="SUPFAM" id="SSF53335">
    <property type="entry name" value="S-adenosyl-L-methionine-dependent methyltransferases"/>
    <property type="match status" value="1"/>
</dbReference>
<dbReference type="NCBIfam" id="TIGR00755">
    <property type="entry name" value="ksgA"/>
    <property type="match status" value="1"/>
</dbReference>
<dbReference type="GO" id="GO:0003723">
    <property type="term" value="F:RNA binding"/>
    <property type="evidence" value="ECO:0007669"/>
    <property type="project" value="UniProtKB-UniRule"/>
</dbReference>
<dbReference type="CDD" id="cd02440">
    <property type="entry name" value="AdoMet_MTases"/>
    <property type="match status" value="1"/>
</dbReference>
<evidence type="ECO:0000256" key="10">
    <source>
        <dbReference type="SAM" id="MobiDB-lite"/>
    </source>
</evidence>
<keyword evidence="5 8" id="KW-0949">S-adenosyl-L-methionine</keyword>
<evidence type="ECO:0000256" key="1">
    <source>
        <dbReference type="ARBA" id="ARBA00002977"/>
    </source>
</evidence>
<dbReference type="Gene3D" id="3.40.50.150">
    <property type="entry name" value="Vaccinia Virus protein VP39"/>
    <property type="match status" value="1"/>
</dbReference>
<evidence type="ECO:0000256" key="2">
    <source>
        <dbReference type="ARBA" id="ARBA00022552"/>
    </source>
</evidence>
<feature type="binding site" evidence="8">
    <location>
        <position position="134"/>
    </location>
    <ligand>
        <name>S-adenosyl-L-methionine</name>
        <dbReference type="ChEBI" id="CHEBI:59789"/>
    </ligand>
</feature>
<feature type="binding site" evidence="8">
    <location>
        <position position="103"/>
    </location>
    <ligand>
        <name>S-adenosyl-L-methionine</name>
        <dbReference type="ChEBI" id="CHEBI:59789"/>
    </ligand>
</feature>
<evidence type="ECO:0000256" key="8">
    <source>
        <dbReference type="PROSITE-ProRule" id="PRU01026"/>
    </source>
</evidence>
<dbReference type="SMART" id="SM00650">
    <property type="entry name" value="rADc"/>
    <property type="match status" value="1"/>
</dbReference>
<keyword evidence="2 9" id="KW-0698">rRNA processing</keyword>
<evidence type="ECO:0000256" key="3">
    <source>
        <dbReference type="ARBA" id="ARBA00022603"/>
    </source>
</evidence>
<feature type="binding site" evidence="8">
    <location>
        <position position="149"/>
    </location>
    <ligand>
        <name>S-adenosyl-L-methionine</name>
        <dbReference type="ChEBI" id="CHEBI:59789"/>
    </ligand>
</feature>
<sequence>MPRVTSQKFTRLHQESNTTSHLKKKSNAETNQQSSGGGGGASNPIFNTDKLGQHILKNPLVAQTIVDKANLKTTDKVLEVGPGTGNLTVKILEKNCKSLTVVEMDPRMAFELSKRFQNAKDLNFKRKLEIIVGDFLKTELPYFDVCISNTPYQISSPLVFKLLEHRPLFRVAILMFQKEFGLRLSARPGSKLWSRLSVNVQLYSKVTHLMNVGKANFRPPPLVESCVVKIEPLNPPPNIAFNEFDGLTRICFNRRNKTVRASFFASNSTLNMLEANWNTWKSQQQSIVTEQADEEQNQTFASKLEKILQESGYSDSRSAKMDVDDFLSEEDELADMDGEGAEEGVEREASDEHAIGQLDHCRADQEHQHGIDQQ</sequence>
<feature type="binding site" evidence="8">
    <location>
        <position position="54"/>
    </location>
    <ligand>
        <name>S-adenosyl-L-methionine</name>
        <dbReference type="ChEBI" id="CHEBI:59789"/>
    </ligand>
</feature>
<dbReference type="InterPro" id="IPR020596">
    <property type="entry name" value="rRNA_Ade_Mease_Trfase_CS"/>
</dbReference>
<feature type="region of interest" description="Disordered" evidence="10">
    <location>
        <begin position="329"/>
        <end position="374"/>
    </location>
</feature>
<evidence type="ECO:0000256" key="5">
    <source>
        <dbReference type="ARBA" id="ARBA00022691"/>
    </source>
</evidence>
<feature type="compositionally biased region" description="Basic and acidic residues" evidence="10">
    <location>
        <begin position="344"/>
        <end position="374"/>
    </location>
</feature>
<dbReference type="AlphaFoldDB" id="A0A5B0LY37"/>
<dbReference type="InterPro" id="IPR011530">
    <property type="entry name" value="rRNA_adenine_dimethylase"/>
</dbReference>
<feature type="binding site" evidence="8">
    <location>
        <position position="56"/>
    </location>
    <ligand>
        <name>S-adenosyl-L-methionine</name>
        <dbReference type="ChEBI" id="CHEBI:59789"/>
    </ligand>
</feature>
<dbReference type="Pfam" id="PF00398">
    <property type="entry name" value="RrnaAD"/>
    <property type="match status" value="1"/>
</dbReference>
<keyword evidence="4 8" id="KW-0808">Transferase</keyword>
<evidence type="ECO:0000256" key="9">
    <source>
        <dbReference type="RuleBase" id="RU362106"/>
    </source>
</evidence>
<dbReference type="FunFam" id="3.40.50.150:FF:000081">
    <property type="entry name" value="rRNA adenine N(6)-methyltransferase"/>
    <property type="match status" value="1"/>
</dbReference>
<feature type="compositionally biased region" description="Acidic residues" evidence="10">
    <location>
        <begin position="329"/>
        <end position="343"/>
    </location>
</feature>
<dbReference type="Proteomes" id="UP000325313">
    <property type="component" value="Unassembled WGS sequence"/>
</dbReference>
<proteinExistence type="inferred from homology"/>
<dbReference type="PANTHER" id="PTHR11727">
    <property type="entry name" value="DIMETHYLADENOSINE TRANSFERASE"/>
    <property type="match status" value="1"/>
</dbReference>
<organism evidence="12 13">
    <name type="scientific">Puccinia graminis f. sp. tritici</name>
    <dbReference type="NCBI Taxonomy" id="56615"/>
    <lineage>
        <taxon>Eukaryota</taxon>
        <taxon>Fungi</taxon>
        <taxon>Dikarya</taxon>
        <taxon>Basidiomycota</taxon>
        <taxon>Pucciniomycotina</taxon>
        <taxon>Pucciniomycetes</taxon>
        <taxon>Pucciniales</taxon>
        <taxon>Pucciniaceae</taxon>
        <taxon>Puccinia</taxon>
    </lineage>
</organism>
<comment type="catalytic activity">
    <reaction evidence="7">
        <text>adenosine(1779)/adenosine(1780) in 18S rRNA + 4 S-adenosyl-L-methionine = N(6)-dimethyladenosine(1779)/N(6)-dimethyladenosine(1780) in 18S rRNA + 4 S-adenosyl-L-homocysteine + 4 H(+)</text>
        <dbReference type="Rhea" id="RHEA:42780"/>
        <dbReference type="Rhea" id="RHEA-COMP:10234"/>
        <dbReference type="Rhea" id="RHEA-COMP:10236"/>
        <dbReference type="ChEBI" id="CHEBI:15378"/>
        <dbReference type="ChEBI" id="CHEBI:57856"/>
        <dbReference type="ChEBI" id="CHEBI:59789"/>
        <dbReference type="ChEBI" id="CHEBI:74411"/>
        <dbReference type="ChEBI" id="CHEBI:74493"/>
        <dbReference type="EC" id="2.1.1.183"/>
    </reaction>
</comment>
<accession>A0A5B0LY37</accession>
<protein>
    <recommendedName>
        <fullName evidence="9">rRNA adenine N(6)-methyltransferase</fullName>
        <ecNumber evidence="9">2.1.1.-</ecNumber>
    </recommendedName>
</protein>
<dbReference type="InterPro" id="IPR001737">
    <property type="entry name" value="KsgA/Erm"/>
</dbReference>
<dbReference type="PROSITE" id="PS01131">
    <property type="entry name" value="RRNA_A_DIMETH"/>
    <property type="match status" value="1"/>
</dbReference>
<keyword evidence="3 8" id="KW-0489">Methyltransferase</keyword>
<evidence type="ECO:0000313" key="13">
    <source>
        <dbReference type="Proteomes" id="UP000325313"/>
    </source>
</evidence>